<dbReference type="AlphaFoldDB" id="A0A9N9DAW2"/>
<proteinExistence type="predicted"/>
<dbReference type="Gene3D" id="1.10.10.1210">
    <property type="entry name" value="MAGE homology domain, winged helix WH2 motif"/>
    <property type="match status" value="1"/>
</dbReference>
<dbReference type="PROSITE" id="PS50838">
    <property type="entry name" value="MAGE"/>
    <property type="match status" value="1"/>
</dbReference>
<dbReference type="GO" id="GO:0006281">
    <property type="term" value="P:DNA repair"/>
    <property type="evidence" value="ECO:0007669"/>
    <property type="project" value="TreeGrafter"/>
</dbReference>
<dbReference type="Pfam" id="PF01454">
    <property type="entry name" value="MAGE"/>
    <property type="match status" value="1"/>
</dbReference>
<dbReference type="InterPro" id="IPR037445">
    <property type="entry name" value="MAGE"/>
</dbReference>
<dbReference type="SMART" id="SM01373">
    <property type="entry name" value="MAGE"/>
    <property type="match status" value="1"/>
</dbReference>
<name>A0A9N9DAW2_9GLOM</name>
<dbReference type="Proteomes" id="UP000789739">
    <property type="component" value="Unassembled WGS sequence"/>
</dbReference>
<feature type="domain" description="MAGE" evidence="1">
    <location>
        <begin position="7"/>
        <end position="224"/>
    </location>
</feature>
<dbReference type="Gene3D" id="1.10.10.1200">
    <property type="entry name" value="MAGE homology domain, winged helix WH1 motif"/>
    <property type="match status" value="1"/>
</dbReference>
<dbReference type="OrthoDB" id="205198at2759"/>
<dbReference type="EMBL" id="CAJVPI010001856">
    <property type="protein sequence ID" value="CAG8628873.1"/>
    <property type="molecule type" value="Genomic_DNA"/>
</dbReference>
<comment type="caution">
    <text evidence="2">The sequence shown here is derived from an EMBL/GenBank/DDBJ whole genome shotgun (WGS) entry which is preliminary data.</text>
</comment>
<organism evidence="2 3">
    <name type="scientific">Paraglomus brasilianum</name>
    <dbReference type="NCBI Taxonomy" id="144538"/>
    <lineage>
        <taxon>Eukaryota</taxon>
        <taxon>Fungi</taxon>
        <taxon>Fungi incertae sedis</taxon>
        <taxon>Mucoromycota</taxon>
        <taxon>Glomeromycotina</taxon>
        <taxon>Glomeromycetes</taxon>
        <taxon>Paraglomerales</taxon>
        <taxon>Paraglomeraceae</taxon>
        <taxon>Paraglomus</taxon>
    </lineage>
</organism>
<dbReference type="PANTHER" id="PTHR11736">
    <property type="entry name" value="MELANOMA-ASSOCIATED ANTIGEN MAGE ANTIGEN"/>
    <property type="match status" value="1"/>
</dbReference>
<evidence type="ECO:0000313" key="2">
    <source>
        <dbReference type="EMBL" id="CAG8628873.1"/>
    </source>
</evidence>
<gene>
    <name evidence="2" type="ORF">PBRASI_LOCUS9138</name>
</gene>
<evidence type="ECO:0000259" key="1">
    <source>
        <dbReference type="PROSITE" id="PS50838"/>
    </source>
</evidence>
<dbReference type="InterPro" id="IPR041898">
    <property type="entry name" value="MAGE_WH1"/>
</dbReference>
<dbReference type="PANTHER" id="PTHR11736:SF14">
    <property type="entry name" value="NSE3 HOMOLOG, SMC5-SMC6 COMPLEX COMPONENT"/>
    <property type="match status" value="1"/>
</dbReference>
<keyword evidence="3" id="KW-1185">Reference proteome</keyword>
<accession>A0A9N9DAW2</accession>
<evidence type="ECO:0000313" key="3">
    <source>
        <dbReference type="Proteomes" id="UP000789739"/>
    </source>
</evidence>
<dbReference type="GO" id="GO:0005634">
    <property type="term" value="C:nucleus"/>
    <property type="evidence" value="ECO:0007669"/>
    <property type="project" value="TreeGrafter"/>
</dbReference>
<dbReference type="InterPro" id="IPR041899">
    <property type="entry name" value="MAGE_WH2"/>
</dbReference>
<reference evidence="2" key="1">
    <citation type="submission" date="2021-06" db="EMBL/GenBank/DDBJ databases">
        <authorList>
            <person name="Kallberg Y."/>
            <person name="Tangrot J."/>
            <person name="Rosling A."/>
        </authorList>
    </citation>
    <scope>NUCLEOTIDE SEQUENCE</scope>
    <source>
        <strain evidence="2">BR232B</strain>
    </source>
</reference>
<sequence>MLTEEEFERKVKDVVRLALCSELRRTPMRREDILKKVLVNHPKAYNQVMAAADTRLRDVFGMTIAELPTKERRNVIGSTAARRAAANKDRPTTTYVKSYMLKNVIPQEHRRSELINWRNDEPAMGLLMVILSLILVNGRVLTDDQLNHYFRRLYLTENHHEVFDNIGEVVNTFVKQGYLDKVKLASADTSRSSDKDHYEYYCGPRAKVEIKESNMIGFIQRIFGDVSLEKLSKQIERASGTEIRDE</sequence>
<dbReference type="InterPro" id="IPR002190">
    <property type="entry name" value="MHD_dom"/>
</dbReference>
<protein>
    <submittedName>
        <fullName evidence="2">5161_t:CDS:1</fullName>
    </submittedName>
</protein>